<evidence type="ECO:0000256" key="4">
    <source>
        <dbReference type="ARBA" id="ARBA00022448"/>
    </source>
</evidence>
<reference evidence="12 13" key="1">
    <citation type="submission" date="2016-06" db="EMBL/GenBank/DDBJ databases">
        <title>Evolution of pathogenesis and genome organization in the Tremellales.</title>
        <authorList>
            <person name="Cuomo C."/>
            <person name="Litvintseva A."/>
            <person name="Heitman J."/>
            <person name="Chen Y."/>
            <person name="Sun S."/>
            <person name="Springer D."/>
            <person name="Dromer F."/>
            <person name="Young S."/>
            <person name="Zeng Q."/>
            <person name="Chapman S."/>
            <person name="Gujja S."/>
            <person name="Saif S."/>
            <person name="Birren B."/>
        </authorList>
    </citation>
    <scope>NUCLEOTIDE SEQUENCE [LARGE SCALE GENOMIC DNA]</scope>
    <source>
        <strain evidence="12 13">ATCC 28783</strain>
    </source>
</reference>
<dbReference type="PANTHER" id="PTHR46009">
    <property type="entry name" value="VACUOLAR PROTEIN SORTING-ASSOCIATED PROTEIN VTA1 HOMOLOG"/>
    <property type="match status" value="1"/>
</dbReference>
<feature type="compositionally biased region" description="Gly residues" evidence="9">
    <location>
        <begin position="568"/>
        <end position="586"/>
    </location>
</feature>
<feature type="compositionally biased region" description="Pro residues" evidence="9">
    <location>
        <begin position="615"/>
        <end position="625"/>
    </location>
</feature>
<feature type="domain" description="Vta1 C-terminal" evidence="11">
    <location>
        <begin position="676"/>
        <end position="712"/>
    </location>
</feature>
<dbReference type="InterPro" id="IPR044538">
    <property type="entry name" value="Vta1-like"/>
</dbReference>
<dbReference type="STRING" id="5217.A0A4Q1BFP6"/>
<dbReference type="GO" id="GO:0015031">
    <property type="term" value="P:protein transport"/>
    <property type="evidence" value="ECO:0007669"/>
    <property type="project" value="UniProtKB-KW"/>
</dbReference>
<evidence type="ECO:0000313" key="12">
    <source>
        <dbReference type="EMBL" id="RXK35371.1"/>
    </source>
</evidence>
<feature type="compositionally biased region" description="Polar residues" evidence="9">
    <location>
        <begin position="74"/>
        <end position="83"/>
    </location>
</feature>
<comment type="caution">
    <text evidence="12">The sequence shown here is derived from an EMBL/GenBank/DDBJ whole genome shotgun (WGS) entry which is preliminary data.</text>
</comment>
<evidence type="ECO:0000256" key="8">
    <source>
        <dbReference type="ARBA" id="ARBA00023136"/>
    </source>
</evidence>
<feature type="compositionally biased region" description="Low complexity" evidence="9">
    <location>
        <begin position="591"/>
        <end position="614"/>
    </location>
</feature>
<accession>A0A4Q1BFP6</accession>
<evidence type="ECO:0008006" key="14">
    <source>
        <dbReference type="Google" id="ProtNLM"/>
    </source>
</evidence>
<dbReference type="VEuPathDB" id="FungiDB:TREMEDRAFT_45932"/>
<dbReference type="GO" id="GO:0005771">
    <property type="term" value="C:multivesicular body"/>
    <property type="evidence" value="ECO:0007669"/>
    <property type="project" value="TreeGrafter"/>
</dbReference>
<dbReference type="Gene3D" id="1.20.5.420">
    <property type="entry name" value="Immunoglobulin FC, subunit C"/>
    <property type="match status" value="1"/>
</dbReference>
<feature type="compositionally biased region" description="Polar residues" evidence="9">
    <location>
        <begin position="644"/>
        <end position="669"/>
    </location>
</feature>
<comment type="subcellular location">
    <subcellularLocation>
        <location evidence="2">Cytoplasm</location>
    </subcellularLocation>
    <subcellularLocation>
        <location evidence="1">Endosome membrane</location>
        <topology evidence="1">Peripheral membrane protein</topology>
    </subcellularLocation>
</comment>
<feature type="region of interest" description="Disordered" evidence="9">
    <location>
        <begin position="1"/>
        <end position="131"/>
    </location>
</feature>
<keyword evidence="6" id="KW-0967">Endosome</keyword>
<feature type="domain" description="Vta1/callose synthase N-terminal" evidence="10">
    <location>
        <begin position="166"/>
        <end position="307"/>
    </location>
</feature>
<evidence type="ECO:0000256" key="7">
    <source>
        <dbReference type="ARBA" id="ARBA00022927"/>
    </source>
</evidence>
<keyword evidence="8" id="KW-0472">Membrane</keyword>
<feature type="compositionally biased region" description="Polar residues" evidence="9">
    <location>
        <begin position="410"/>
        <end position="421"/>
    </location>
</feature>
<proteinExistence type="inferred from homology"/>
<feature type="compositionally biased region" description="Polar residues" evidence="9">
    <location>
        <begin position="114"/>
        <end position="123"/>
    </location>
</feature>
<dbReference type="Pfam" id="PF18097">
    <property type="entry name" value="Vta1_C"/>
    <property type="match status" value="1"/>
</dbReference>
<dbReference type="Pfam" id="PF04652">
    <property type="entry name" value="Vta1"/>
    <property type="match status" value="1"/>
</dbReference>
<evidence type="ECO:0000256" key="3">
    <source>
        <dbReference type="ARBA" id="ARBA00007895"/>
    </source>
</evidence>
<protein>
    <recommendedName>
        <fullName evidence="14">Vacuolar protein sorting-associated protein VTA1</fullName>
    </recommendedName>
</protein>
<evidence type="ECO:0000259" key="10">
    <source>
        <dbReference type="Pfam" id="PF04652"/>
    </source>
</evidence>
<evidence type="ECO:0000256" key="2">
    <source>
        <dbReference type="ARBA" id="ARBA00004496"/>
    </source>
</evidence>
<evidence type="ECO:0000256" key="6">
    <source>
        <dbReference type="ARBA" id="ARBA00022753"/>
    </source>
</evidence>
<evidence type="ECO:0000256" key="9">
    <source>
        <dbReference type="SAM" id="MobiDB-lite"/>
    </source>
</evidence>
<feature type="region of interest" description="Disordered" evidence="9">
    <location>
        <begin position="306"/>
        <end position="669"/>
    </location>
</feature>
<feature type="compositionally biased region" description="Pro residues" evidence="9">
    <location>
        <begin position="52"/>
        <end position="69"/>
    </location>
</feature>
<feature type="compositionally biased region" description="Low complexity" evidence="9">
    <location>
        <begin position="98"/>
        <end position="107"/>
    </location>
</feature>
<dbReference type="EMBL" id="SDIL01000140">
    <property type="protein sequence ID" value="RXK35371.1"/>
    <property type="molecule type" value="Genomic_DNA"/>
</dbReference>
<organism evidence="12 13">
    <name type="scientific">Tremella mesenterica</name>
    <name type="common">Jelly fungus</name>
    <dbReference type="NCBI Taxonomy" id="5217"/>
    <lineage>
        <taxon>Eukaryota</taxon>
        <taxon>Fungi</taxon>
        <taxon>Dikarya</taxon>
        <taxon>Basidiomycota</taxon>
        <taxon>Agaricomycotina</taxon>
        <taxon>Tremellomycetes</taxon>
        <taxon>Tremellales</taxon>
        <taxon>Tremellaceae</taxon>
        <taxon>Tremella</taxon>
    </lineage>
</organism>
<dbReference type="AlphaFoldDB" id="A0A4Q1BFP6"/>
<evidence type="ECO:0000256" key="5">
    <source>
        <dbReference type="ARBA" id="ARBA00022490"/>
    </source>
</evidence>
<dbReference type="GO" id="GO:0010008">
    <property type="term" value="C:endosome membrane"/>
    <property type="evidence" value="ECO:0007669"/>
    <property type="project" value="UniProtKB-SubCell"/>
</dbReference>
<gene>
    <name evidence="12" type="ORF">M231_07361</name>
</gene>
<dbReference type="OrthoDB" id="391137at2759"/>
<name>A0A4Q1BFP6_TREME</name>
<keyword evidence="13" id="KW-1185">Reference proteome</keyword>
<feature type="compositionally biased region" description="Polar residues" evidence="9">
    <location>
        <begin position="550"/>
        <end position="560"/>
    </location>
</feature>
<dbReference type="GO" id="GO:0032511">
    <property type="term" value="P:late endosome to vacuole transport via multivesicular body sorting pathway"/>
    <property type="evidence" value="ECO:0007669"/>
    <property type="project" value="InterPro"/>
</dbReference>
<evidence type="ECO:0000259" key="11">
    <source>
        <dbReference type="Pfam" id="PF18097"/>
    </source>
</evidence>
<feature type="compositionally biased region" description="Basic and acidic residues" evidence="9">
    <location>
        <begin position="396"/>
        <end position="407"/>
    </location>
</feature>
<dbReference type="InterPro" id="IPR041212">
    <property type="entry name" value="Vta1_C"/>
</dbReference>
<feature type="compositionally biased region" description="Polar residues" evidence="9">
    <location>
        <begin position="458"/>
        <end position="473"/>
    </location>
</feature>
<keyword evidence="7" id="KW-0653">Protein transport</keyword>
<evidence type="ECO:0000313" key="13">
    <source>
        <dbReference type="Proteomes" id="UP000289152"/>
    </source>
</evidence>
<dbReference type="InterPro" id="IPR023175">
    <property type="entry name" value="Vta1/CALS_N_sf"/>
</dbReference>
<feature type="compositionally biased region" description="Polar residues" evidence="9">
    <location>
        <begin position="330"/>
        <end position="378"/>
    </location>
</feature>
<dbReference type="Gene3D" id="1.25.40.270">
    <property type="entry name" value="Vacuolar protein sorting-associated protein vta1"/>
    <property type="match status" value="1"/>
</dbReference>
<comment type="similarity">
    <text evidence="3">Belongs to the VTA1 family.</text>
</comment>
<evidence type="ECO:0000256" key="1">
    <source>
        <dbReference type="ARBA" id="ARBA00004481"/>
    </source>
</evidence>
<dbReference type="Proteomes" id="UP000289152">
    <property type="component" value="Unassembled WGS sequence"/>
</dbReference>
<dbReference type="FunCoup" id="A0A4Q1BFP6">
    <property type="interactions" value="328"/>
</dbReference>
<sequence length="713" mass="75136">MNQRTTRSVNKDKRHQSYPTPPTSPELDPVVSTTSAVPPLLPLSHSTTIPKHFPPSRPSPPPALAPTPVTPASISSQNTTTLKASLHPNPPTYATVKSSPGSTPSSSRAGLPTSVATTSTIPTEHNRDSTTFRHRSASITNQTEKDKMDTVNIPADNVPAEMKACEQILKRAKELRRADPAISYWCCFSAAQKALSLQNRSAEGTKFAMSLLDALEAMKKILSNHEAVTNEAAGAAYVENFALKVFMSADNDDRNGITGKGTIRKFVVAGQFIEVLRCFENGMTEEMEQKLQYARWKAADGAKALREGRTPMSGPPIPDEPELPMLPSFPSESPGTVSTQLSPPADRTFTTTRSPLPPSNANSTLSPNMPSHHTSSPMISPKPSPATNKPTLPAIDIHDRPEHRTPVRLDSSNSGAWSTVATPGVREEDDEFPDMSTPRGLDLSLSRPSPSVPASALHKTNGQSSPTSPTDTYPQGEKKNVRFMGPDGAPLSPATTHLTVESYDAPAAPPPTTFEPSPTSPERRPAQLAPAQSGAGGSGALGHDGRSRRGSNASVSTMRPSQPVGHTGSNGGIVHGPGGAHSGNGLGITNTSSKKSSPQGSSSTISPPITTVPSIQPPPPPPPPSLVSYAGPTPPPSAQPSASMSHNNHMGQNINPSGRGTTNAQWSNGTGVITTKHMSESQKHARYAVSALDYEDVESAKKELRAALGLLGG</sequence>
<keyword evidence="4" id="KW-0813">Transport</keyword>
<dbReference type="PANTHER" id="PTHR46009:SF1">
    <property type="entry name" value="VACUOLAR PROTEIN SORTING-ASSOCIATED PROTEIN VTA1 HOMOLOG"/>
    <property type="match status" value="1"/>
</dbReference>
<keyword evidence="5" id="KW-0963">Cytoplasm</keyword>
<dbReference type="InParanoid" id="A0A4Q1BFP6"/>
<dbReference type="InterPro" id="IPR039431">
    <property type="entry name" value="Vta1/CALS_N"/>
</dbReference>